<name>A0ABW1BYP6_9ACTN</name>
<evidence type="ECO:0000313" key="4">
    <source>
        <dbReference type="EMBL" id="MFC5818428.1"/>
    </source>
</evidence>
<dbReference type="InterPro" id="IPR025565">
    <property type="entry name" value="DUF4328"/>
</dbReference>
<evidence type="ECO:0000256" key="1">
    <source>
        <dbReference type="SAM" id="MobiDB-lite"/>
    </source>
</evidence>
<feature type="transmembrane region" description="Helical" evidence="2">
    <location>
        <begin position="115"/>
        <end position="135"/>
    </location>
</feature>
<protein>
    <submittedName>
        <fullName evidence="4">DUF4328 domain-containing protein</fullName>
    </submittedName>
</protein>
<evidence type="ECO:0000259" key="3">
    <source>
        <dbReference type="Pfam" id="PF14219"/>
    </source>
</evidence>
<feature type="transmembrane region" description="Helical" evidence="2">
    <location>
        <begin position="156"/>
        <end position="175"/>
    </location>
</feature>
<sequence>MRFAQAPPTKAATTSASKVVGKAATTVYVTLAAQVLSLGALVVFEQVRGRQLAAELAEFGGRPSGPDADALAGAATVFAVLLLIALATTIAAAAAHTTWLVRVRQAGALPAARSTVAAAWLIPGVNLVAPAVLVYETWRATGPAEESRRGRVALVTGWWLSWLATLAVFTIVLPLDALDSLTGLGFLELACLALSAALCAATVRRVTPQRSPAVRPSAGSPADLPPSPRPPTWAGPPDEDQAAVGPELPGLACQRRRGGSVTAGPRSA</sequence>
<dbReference type="RefSeq" id="WP_219548032.1">
    <property type="nucleotide sequence ID" value="NZ_JAHKRN010000036.1"/>
</dbReference>
<proteinExistence type="predicted"/>
<reference evidence="5" key="1">
    <citation type="journal article" date="2019" name="Int. J. Syst. Evol. Microbiol.">
        <title>The Global Catalogue of Microorganisms (GCM) 10K type strain sequencing project: providing services to taxonomists for standard genome sequencing and annotation.</title>
        <authorList>
            <consortium name="The Broad Institute Genomics Platform"/>
            <consortium name="The Broad Institute Genome Sequencing Center for Infectious Disease"/>
            <person name="Wu L."/>
            <person name="Ma J."/>
        </authorList>
    </citation>
    <scope>NUCLEOTIDE SEQUENCE [LARGE SCALE GENOMIC DNA]</scope>
    <source>
        <strain evidence="5">CGMCC 4.7106</strain>
    </source>
</reference>
<gene>
    <name evidence="4" type="ORF">ACFPUY_25265</name>
</gene>
<keyword evidence="2" id="KW-1133">Transmembrane helix</keyword>
<dbReference type="Proteomes" id="UP001596096">
    <property type="component" value="Unassembled WGS sequence"/>
</dbReference>
<keyword evidence="5" id="KW-1185">Reference proteome</keyword>
<feature type="domain" description="DUF4328" evidence="3">
    <location>
        <begin position="68"/>
        <end position="207"/>
    </location>
</feature>
<feature type="region of interest" description="Disordered" evidence="1">
    <location>
        <begin position="209"/>
        <end position="268"/>
    </location>
</feature>
<dbReference type="Pfam" id="PF14219">
    <property type="entry name" value="DUF4328"/>
    <property type="match status" value="1"/>
</dbReference>
<accession>A0ABW1BYP6</accession>
<organism evidence="4 5">
    <name type="scientific">Nonomuraea harbinensis</name>
    <dbReference type="NCBI Taxonomy" id="1286938"/>
    <lineage>
        <taxon>Bacteria</taxon>
        <taxon>Bacillati</taxon>
        <taxon>Actinomycetota</taxon>
        <taxon>Actinomycetes</taxon>
        <taxon>Streptosporangiales</taxon>
        <taxon>Streptosporangiaceae</taxon>
        <taxon>Nonomuraea</taxon>
    </lineage>
</organism>
<keyword evidence="2" id="KW-0472">Membrane</keyword>
<feature type="compositionally biased region" description="Pro residues" evidence="1">
    <location>
        <begin position="223"/>
        <end position="234"/>
    </location>
</feature>
<evidence type="ECO:0000256" key="2">
    <source>
        <dbReference type="SAM" id="Phobius"/>
    </source>
</evidence>
<comment type="caution">
    <text evidence="4">The sequence shown here is derived from an EMBL/GenBank/DDBJ whole genome shotgun (WGS) entry which is preliminary data.</text>
</comment>
<evidence type="ECO:0000313" key="5">
    <source>
        <dbReference type="Proteomes" id="UP001596096"/>
    </source>
</evidence>
<feature type="transmembrane region" description="Helical" evidence="2">
    <location>
        <begin position="181"/>
        <end position="203"/>
    </location>
</feature>
<dbReference type="EMBL" id="JBHSNW010000013">
    <property type="protein sequence ID" value="MFC5818428.1"/>
    <property type="molecule type" value="Genomic_DNA"/>
</dbReference>
<keyword evidence="2" id="KW-0812">Transmembrane</keyword>
<feature type="transmembrane region" description="Helical" evidence="2">
    <location>
        <begin position="70"/>
        <end position="95"/>
    </location>
</feature>